<keyword evidence="2" id="KW-1185">Reference proteome</keyword>
<proteinExistence type="predicted"/>
<protein>
    <submittedName>
        <fullName evidence="1">Uncharacterized protein</fullName>
    </submittedName>
</protein>
<evidence type="ECO:0000313" key="2">
    <source>
        <dbReference type="Proteomes" id="UP000193884"/>
    </source>
</evidence>
<evidence type="ECO:0000313" key="1">
    <source>
        <dbReference type="EMBL" id="OSJ34544.1"/>
    </source>
</evidence>
<dbReference type="EMBL" id="NAFK01000122">
    <property type="protein sequence ID" value="OSJ34544.1"/>
    <property type="molecule type" value="Genomic_DNA"/>
</dbReference>
<organism evidence="1 2">
    <name type="scientific">Bradyrhizobium canariense</name>
    <dbReference type="NCBI Taxonomy" id="255045"/>
    <lineage>
        <taxon>Bacteria</taxon>
        <taxon>Pseudomonadati</taxon>
        <taxon>Pseudomonadota</taxon>
        <taxon>Alphaproteobacteria</taxon>
        <taxon>Hyphomicrobiales</taxon>
        <taxon>Nitrobacteraceae</taxon>
        <taxon>Bradyrhizobium</taxon>
    </lineage>
</organism>
<name>A0ABX3XA02_9BRAD</name>
<accession>A0ABX3XA02</accession>
<sequence length="274" mass="30360">MVVAAVDVPLESLVTKGANGQRRSSRMSPIWKTAVLAFLVASSISIARCEEAIKRTLDGRYLVDLNGVTVALPDEDPKDQQTGFYVASPPGKSPFHFYLNDLLRDPERLASRLRSAEWVSVSVGSSTNHPREIIGVSVVKGVNRASILSGVDTNCEAWQADWARYRKVAIGLPADEYGWTRQDQAGSPYGSMFIKFLDAGGREQSRYYPVHCNFAGGCSLWACHDRLTQRISFYSSNKPKGEDYSVKEFDRQIASGKTVLERLLVNRSVDLSHP</sequence>
<comment type="caution">
    <text evidence="1">The sequence shown here is derived from an EMBL/GenBank/DDBJ whole genome shotgun (WGS) entry which is preliminary data.</text>
</comment>
<dbReference type="Proteomes" id="UP000193884">
    <property type="component" value="Unassembled WGS sequence"/>
</dbReference>
<gene>
    <name evidence="1" type="ORF">BST63_03490</name>
</gene>
<reference evidence="1 2" key="1">
    <citation type="submission" date="2017-03" db="EMBL/GenBank/DDBJ databases">
        <title>Whole genome sequences of fourteen strains of Bradyrhizobium canariense and one strain of Bradyrhizobium japonicum isolated from Lupinus (Papilionoideae: Genisteae) species in Algeria.</title>
        <authorList>
            <person name="Crovadore J."/>
            <person name="Chekireb D."/>
            <person name="Brachmann A."/>
            <person name="Chablais R."/>
            <person name="Cochard B."/>
            <person name="Lefort F."/>
        </authorList>
    </citation>
    <scope>NUCLEOTIDE SEQUENCE [LARGE SCALE GENOMIC DNA]</scope>
    <source>
        <strain evidence="1 2">UBMAN05</strain>
    </source>
</reference>